<dbReference type="AlphaFoldDB" id="A0A7X2ZAE6"/>
<organism evidence="1 2">
    <name type="scientific">Paenibacillus validus</name>
    <dbReference type="NCBI Taxonomy" id="44253"/>
    <lineage>
        <taxon>Bacteria</taxon>
        <taxon>Bacillati</taxon>
        <taxon>Bacillota</taxon>
        <taxon>Bacilli</taxon>
        <taxon>Bacillales</taxon>
        <taxon>Paenibacillaceae</taxon>
        <taxon>Paenibacillus</taxon>
    </lineage>
</organism>
<gene>
    <name evidence="1" type="ORF">GNP93_11395</name>
</gene>
<accession>A0A7X2ZAE6</accession>
<proteinExistence type="predicted"/>
<dbReference type="EMBL" id="WNZX01000008">
    <property type="protein sequence ID" value="MUG71284.1"/>
    <property type="molecule type" value="Genomic_DNA"/>
</dbReference>
<evidence type="ECO:0000313" key="2">
    <source>
        <dbReference type="Proteomes" id="UP000450917"/>
    </source>
</evidence>
<keyword evidence="2" id="KW-1185">Reference proteome</keyword>
<evidence type="ECO:0000313" key="1">
    <source>
        <dbReference type="EMBL" id="MUG71284.1"/>
    </source>
</evidence>
<dbReference type="RefSeq" id="WP_127608884.1">
    <property type="nucleotide sequence ID" value="NZ_JARTHJ010000072.1"/>
</dbReference>
<reference evidence="1 2" key="1">
    <citation type="submission" date="2019-11" db="EMBL/GenBank/DDBJ databases">
        <title>Draft genome sequences of five Paenibacillus species of dairy origin.</title>
        <authorList>
            <person name="Olajide A.M."/>
            <person name="Chen S."/>
            <person name="Lapointe G."/>
        </authorList>
    </citation>
    <scope>NUCLEOTIDE SEQUENCE [LARGE SCALE GENOMIC DNA]</scope>
    <source>
        <strain evidence="1 2">2CS3</strain>
    </source>
</reference>
<protein>
    <submittedName>
        <fullName evidence="1">Uncharacterized protein</fullName>
    </submittedName>
</protein>
<name>A0A7X2ZAE6_9BACL</name>
<sequence length="120" mass="14218">MFHYFNLVDLFPRPALPIGQQDKHELEDMYTSKEGKSIRFTHWLVVLLWYAEQETNGWKVMVFPVSEERVFWTVPPLFHTLAPSSFEKAWKLSEAIQASCQSDQLTLKFVHPYWDNWAAI</sequence>
<dbReference type="Proteomes" id="UP000450917">
    <property type="component" value="Unassembled WGS sequence"/>
</dbReference>
<comment type="caution">
    <text evidence="1">The sequence shown here is derived from an EMBL/GenBank/DDBJ whole genome shotgun (WGS) entry which is preliminary data.</text>
</comment>